<evidence type="ECO:0000256" key="1">
    <source>
        <dbReference type="SAM" id="MobiDB-lite"/>
    </source>
</evidence>
<gene>
    <name evidence="4" type="ORF">GCM10011503_16230</name>
</gene>
<reference evidence="5" key="1">
    <citation type="journal article" date="2019" name="Int. J. Syst. Evol. Microbiol.">
        <title>The Global Catalogue of Microorganisms (GCM) 10K type strain sequencing project: providing services to taxonomists for standard genome sequencing and annotation.</title>
        <authorList>
            <consortium name="The Broad Institute Genomics Platform"/>
            <consortium name="The Broad Institute Genome Sequencing Center for Infectious Disease"/>
            <person name="Wu L."/>
            <person name="Ma J."/>
        </authorList>
    </citation>
    <scope>NUCLEOTIDE SEQUENCE [LARGE SCALE GENOMIC DNA]</scope>
    <source>
        <strain evidence="5">CGMCC 1.15928</strain>
    </source>
</reference>
<dbReference type="EMBL" id="BMKF01000002">
    <property type="protein sequence ID" value="GGB68412.1"/>
    <property type="molecule type" value="Genomic_DNA"/>
</dbReference>
<evidence type="ECO:0000313" key="5">
    <source>
        <dbReference type="Proteomes" id="UP000628854"/>
    </source>
</evidence>
<feature type="chain" id="PRO_5045671940" description="PRC-barrel domain-containing protein" evidence="2">
    <location>
        <begin position="20"/>
        <end position="283"/>
    </location>
</feature>
<dbReference type="Pfam" id="PF05239">
    <property type="entry name" value="PRC"/>
    <property type="match status" value="1"/>
</dbReference>
<dbReference type="SUPFAM" id="SSF50346">
    <property type="entry name" value="PRC-barrel domain"/>
    <property type="match status" value="1"/>
</dbReference>
<name>A0ABQ1JGI5_9PROT</name>
<comment type="caution">
    <text evidence="4">The sequence shown here is derived from an EMBL/GenBank/DDBJ whole genome shotgun (WGS) entry which is preliminary data.</text>
</comment>
<dbReference type="RefSeq" id="WP_084393024.1">
    <property type="nucleotide sequence ID" value="NZ_BMKF01000002.1"/>
</dbReference>
<dbReference type="Gene3D" id="2.30.30.240">
    <property type="entry name" value="PRC-barrel domain"/>
    <property type="match status" value="1"/>
</dbReference>
<feature type="domain" description="PRC-barrel" evidence="3">
    <location>
        <begin position="75"/>
        <end position="130"/>
    </location>
</feature>
<organism evidence="4 5">
    <name type="scientific">Henriciella pelagia</name>
    <dbReference type="NCBI Taxonomy" id="1977912"/>
    <lineage>
        <taxon>Bacteria</taxon>
        <taxon>Pseudomonadati</taxon>
        <taxon>Pseudomonadota</taxon>
        <taxon>Alphaproteobacteria</taxon>
        <taxon>Hyphomonadales</taxon>
        <taxon>Hyphomonadaceae</taxon>
        <taxon>Henriciella</taxon>
    </lineage>
</organism>
<proteinExistence type="predicted"/>
<keyword evidence="2" id="KW-0732">Signal</keyword>
<dbReference type="InterPro" id="IPR011033">
    <property type="entry name" value="PRC_barrel-like_sf"/>
</dbReference>
<keyword evidence="5" id="KW-1185">Reference proteome</keyword>
<evidence type="ECO:0000259" key="3">
    <source>
        <dbReference type="Pfam" id="PF05239"/>
    </source>
</evidence>
<evidence type="ECO:0000256" key="2">
    <source>
        <dbReference type="SAM" id="SignalP"/>
    </source>
</evidence>
<dbReference type="PROSITE" id="PS51257">
    <property type="entry name" value="PROKAR_LIPOPROTEIN"/>
    <property type="match status" value="1"/>
</dbReference>
<evidence type="ECO:0000313" key="4">
    <source>
        <dbReference type="EMBL" id="GGB68412.1"/>
    </source>
</evidence>
<dbReference type="Proteomes" id="UP000628854">
    <property type="component" value="Unassembled WGS sequence"/>
</dbReference>
<sequence>MKNLMMTAAASALILGAAACSQSESTEYGETSYNETRTAELADETTMDDEVLMAETDTDADMVEAETVYLTSAQMSADELIGAEVIGSDGEKVAVVDDFLLASDGTVKSIVFKAGELNDLVGEKGALPYDQLQFTVDADNEPRFTVAMTDEAMEQVAEFEQDGLNDYRLASEIIGTSAEFINSDESIRINDIILNDAGKASYAIVGDMMGDERQIAYSKINIEQGDGGSIIIDASYDDLQMMPIFKYEQDVEVETSNDLYDSESELDADLGIDTEDEEMETEY</sequence>
<feature type="signal peptide" evidence="2">
    <location>
        <begin position="1"/>
        <end position="19"/>
    </location>
</feature>
<feature type="region of interest" description="Disordered" evidence="1">
    <location>
        <begin position="256"/>
        <end position="283"/>
    </location>
</feature>
<protein>
    <recommendedName>
        <fullName evidence="3">PRC-barrel domain-containing protein</fullName>
    </recommendedName>
</protein>
<accession>A0ABQ1JGI5</accession>
<dbReference type="InterPro" id="IPR027275">
    <property type="entry name" value="PRC-brl_dom"/>
</dbReference>